<accession>A0A2A2HTV4</accession>
<dbReference type="EMBL" id="LMVP01000157">
    <property type="protein sequence ID" value="PAV12919.1"/>
    <property type="molecule type" value="Genomic_DNA"/>
</dbReference>
<keyword evidence="1" id="KW-1133">Transmembrane helix</keyword>
<reference evidence="2 3" key="1">
    <citation type="journal article" date="2017" name="BMC Genomics">
        <title>Genomic analysis of methanogenic archaea reveals a shift towards energy conservation.</title>
        <authorList>
            <person name="Gilmore S.P."/>
            <person name="Henske J.K."/>
            <person name="Sexton J.A."/>
            <person name="Solomon K.V."/>
            <person name="Seppala S."/>
            <person name="Yoo J.I."/>
            <person name="Huyett L.M."/>
            <person name="Pressman A."/>
            <person name="Cogan J.Z."/>
            <person name="Kivenson V."/>
            <person name="Peng X."/>
            <person name="Tan Y."/>
            <person name="Valentine D.L."/>
            <person name="O'Malley M.A."/>
        </authorList>
    </citation>
    <scope>NUCLEOTIDE SEQUENCE [LARGE SCALE GENOMIC DNA]</scope>
    <source>
        <strain evidence="2 3">MC-15</strain>
    </source>
</reference>
<proteinExistence type="predicted"/>
<feature type="transmembrane region" description="Helical" evidence="1">
    <location>
        <begin position="36"/>
        <end position="57"/>
    </location>
</feature>
<evidence type="ECO:0000256" key="1">
    <source>
        <dbReference type="SAM" id="Phobius"/>
    </source>
</evidence>
<feature type="transmembrane region" description="Helical" evidence="1">
    <location>
        <begin position="12"/>
        <end position="30"/>
    </location>
</feature>
<evidence type="ECO:0000313" key="2">
    <source>
        <dbReference type="EMBL" id="PAV12919.1"/>
    </source>
</evidence>
<gene>
    <name evidence="2" type="ORF">ASJ81_04835</name>
</gene>
<keyword evidence="1" id="KW-0472">Membrane</keyword>
<keyword evidence="1" id="KW-0812">Transmembrane</keyword>
<protein>
    <submittedName>
        <fullName evidence="2">Uncharacterized protein</fullName>
    </submittedName>
</protein>
<keyword evidence="3" id="KW-1185">Reference proteome</keyword>
<organism evidence="2 3">
    <name type="scientific">Methanosarcina spelaei</name>
    <dbReference type="NCBI Taxonomy" id="1036679"/>
    <lineage>
        <taxon>Archaea</taxon>
        <taxon>Methanobacteriati</taxon>
        <taxon>Methanobacteriota</taxon>
        <taxon>Stenosarchaea group</taxon>
        <taxon>Methanomicrobia</taxon>
        <taxon>Methanosarcinales</taxon>
        <taxon>Methanosarcinaceae</taxon>
        <taxon>Methanosarcina</taxon>
    </lineage>
</organism>
<dbReference type="AlphaFoldDB" id="A0A2A2HTV4"/>
<name>A0A2A2HTV4_9EURY</name>
<sequence>MKPAKIHAEIIGFLIFLISYILFFNVFLSVKGLGLSIYAPGTLIFALVGYWLGGILYDKYSKRK</sequence>
<comment type="caution">
    <text evidence="2">The sequence shown here is derived from an EMBL/GenBank/DDBJ whole genome shotgun (WGS) entry which is preliminary data.</text>
</comment>
<dbReference type="Proteomes" id="UP000218164">
    <property type="component" value="Unassembled WGS sequence"/>
</dbReference>
<evidence type="ECO:0000313" key="3">
    <source>
        <dbReference type="Proteomes" id="UP000218164"/>
    </source>
</evidence>